<dbReference type="Pfam" id="PF01195">
    <property type="entry name" value="Pept_tRNA_hydro"/>
    <property type="match status" value="1"/>
</dbReference>
<keyword evidence="7" id="KW-0963">Cytoplasm</keyword>
<dbReference type="NCBIfam" id="TIGR00447">
    <property type="entry name" value="pth"/>
    <property type="match status" value="1"/>
</dbReference>
<protein>
    <recommendedName>
        <fullName evidence="6 7">Peptidyl-tRNA hydrolase</fullName>
        <shortName evidence="7">Pth</shortName>
        <ecNumber evidence="1 7">3.1.1.29</ecNumber>
    </recommendedName>
</protein>
<organism evidence="10 11">
    <name type="scientific">Candidatus Nealsonbacteria bacterium CG_4_10_14_0_8_um_filter_35_10</name>
    <dbReference type="NCBI Taxonomy" id="1974683"/>
    <lineage>
        <taxon>Bacteria</taxon>
        <taxon>Candidatus Nealsoniibacteriota</taxon>
    </lineage>
</organism>
<feature type="site" description="Discriminates between blocked and unblocked aminoacyl-tRNA" evidence="7">
    <location>
        <position position="9"/>
    </location>
</feature>
<name>A0A2M7R856_9BACT</name>
<dbReference type="PANTHER" id="PTHR17224">
    <property type="entry name" value="PEPTIDYL-TRNA HYDROLASE"/>
    <property type="match status" value="1"/>
</dbReference>
<dbReference type="InterPro" id="IPR018171">
    <property type="entry name" value="Pept_tRNA_hydro_CS"/>
</dbReference>
<keyword evidence="2 7" id="KW-0820">tRNA-binding</keyword>
<dbReference type="SUPFAM" id="SSF53178">
    <property type="entry name" value="Peptidyl-tRNA hydrolase-like"/>
    <property type="match status" value="1"/>
</dbReference>
<evidence type="ECO:0000256" key="4">
    <source>
        <dbReference type="ARBA" id="ARBA00022884"/>
    </source>
</evidence>
<dbReference type="Gene3D" id="3.40.50.1470">
    <property type="entry name" value="Peptidyl-tRNA hydrolase"/>
    <property type="match status" value="1"/>
</dbReference>
<feature type="site" description="Stabilizes the basic form of H active site to accept a proton" evidence="7">
    <location>
        <position position="97"/>
    </location>
</feature>
<keyword evidence="3 7" id="KW-0378">Hydrolase</keyword>
<evidence type="ECO:0000256" key="1">
    <source>
        <dbReference type="ARBA" id="ARBA00013260"/>
    </source>
</evidence>
<feature type="binding site" evidence="7">
    <location>
        <position position="70"/>
    </location>
    <ligand>
        <name>tRNA</name>
        <dbReference type="ChEBI" id="CHEBI:17843"/>
    </ligand>
</feature>
<dbReference type="AlphaFoldDB" id="A0A2M7R856"/>
<evidence type="ECO:0000256" key="7">
    <source>
        <dbReference type="HAMAP-Rule" id="MF_00083"/>
    </source>
</evidence>
<dbReference type="GO" id="GO:0005737">
    <property type="term" value="C:cytoplasm"/>
    <property type="evidence" value="ECO:0007669"/>
    <property type="project" value="UniProtKB-SubCell"/>
</dbReference>
<evidence type="ECO:0000256" key="6">
    <source>
        <dbReference type="ARBA" id="ARBA00050038"/>
    </source>
</evidence>
<evidence type="ECO:0000256" key="5">
    <source>
        <dbReference type="ARBA" id="ARBA00038063"/>
    </source>
</evidence>
<keyword evidence="4 7" id="KW-0694">RNA-binding</keyword>
<comment type="function">
    <text evidence="7">Catalyzes the release of premature peptidyl moieties from peptidyl-tRNA molecules trapped in stalled 50S ribosomal subunits, and thus maintains levels of free tRNAs and 50S ribosomes.</text>
</comment>
<comment type="subunit">
    <text evidence="7">Monomer.</text>
</comment>
<evidence type="ECO:0000256" key="2">
    <source>
        <dbReference type="ARBA" id="ARBA00022555"/>
    </source>
</evidence>
<comment type="catalytic activity">
    <reaction evidence="7 8">
        <text>an N-acyl-L-alpha-aminoacyl-tRNA + H2O = an N-acyl-L-amino acid + a tRNA + H(+)</text>
        <dbReference type="Rhea" id="RHEA:54448"/>
        <dbReference type="Rhea" id="RHEA-COMP:10123"/>
        <dbReference type="Rhea" id="RHEA-COMP:13883"/>
        <dbReference type="ChEBI" id="CHEBI:15377"/>
        <dbReference type="ChEBI" id="CHEBI:15378"/>
        <dbReference type="ChEBI" id="CHEBI:59874"/>
        <dbReference type="ChEBI" id="CHEBI:78442"/>
        <dbReference type="ChEBI" id="CHEBI:138191"/>
        <dbReference type="EC" id="3.1.1.29"/>
    </reaction>
</comment>
<dbReference type="GO" id="GO:0006515">
    <property type="term" value="P:protein quality control for misfolded or incompletely synthesized proteins"/>
    <property type="evidence" value="ECO:0007669"/>
    <property type="project" value="UniProtKB-UniRule"/>
</dbReference>
<comment type="caution">
    <text evidence="7">Lacks conserved residue(s) required for the propagation of feature annotation.</text>
</comment>
<dbReference type="InterPro" id="IPR001328">
    <property type="entry name" value="Pept_tRNA_hydro"/>
</dbReference>
<evidence type="ECO:0000313" key="10">
    <source>
        <dbReference type="EMBL" id="PIY90984.1"/>
    </source>
</evidence>
<proteinExistence type="inferred from homology"/>
<comment type="subcellular location">
    <subcellularLocation>
        <location evidence="7">Cytoplasm</location>
    </subcellularLocation>
</comment>
<dbReference type="HAMAP" id="MF_00083">
    <property type="entry name" value="Pept_tRNA_hydro_bact"/>
    <property type="match status" value="1"/>
</dbReference>
<comment type="function">
    <text evidence="7">Hydrolyzes ribosome-free peptidyl-tRNAs (with 1 or more amino acids incorporated), which drop off the ribosome during protein synthesis, or as a result of ribosome stalling.</text>
</comment>
<dbReference type="CDD" id="cd00462">
    <property type="entry name" value="PTH"/>
    <property type="match status" value="1"/>
</dbReference>
<evidence type="ECO:0000256" key="8">
    <source>
        <dbReference type="RuleBase" id="RU000673"/>
    </source>
</evidence>
<feature type="binding site" evidence="7">
    <location>
        <position position="14"/>
    </location>
    <ligand>
        <name>tRNA</name>
        <dbReference type="ChEBI" id="CHEBI:17843"/>
    </ligand>
</feature>
<comment type="similarity">
    <text evidence="5 7 9">Belongs to the PTH family.</text>
</comment>
<dbReference type="GO" id="GO:0004045">
    <property type="term" value="F:peptidyl-tRNA hydrolase activity"/>
    <property type="evidence" value="ECO:0007669"/>
    <property type="project" value="UniProtKB-UniRule"/>
</dbReference>
<dbReference type="GO" id="GO:0000049">
    <property type="term" value="F:tRNA binding"/>
    <property type="evidence" value="ECO:0007669"/>
    <property type="project" value="UniProtKB-UniRule"/>
</dbReference>
<dbReference type="Proteomes" id="UP000230055">
    <property type="component" value="Unassembled WGS sequence"/>
</dbReference>
<feature type="active site" description="Proton acceptor" evidence="7">
    <location>
        <position position="19"/>
    </location>
</feature>
<dbReference type="EC" id="3.1.1.29" evidence="1 7"/>
<evidence type="ECO:0000256" key="3">
    <source>
        <dbReference type="ARBA" id="ARBA00022801"/>
    </source>
</evidence>
<evidence type="ECO:0000256" key="9">
    <source>
        <dbReference type="RuleBase" id="RU004320"/>
    </source>
</evidence>
<dbReference type="FunFam" id="3.40.50.1470:FF:000001">
    <property type="entry name" value="Peptidyl-tRNA hydrolase"/>
    <property type="match status" value="1"/>
</dbReference>
<dbReference type="EMBL" id="PFLX01000015">
    <property type="protein sequence ID" value="PIY90984.1"/>
    <property type="molecule type" value="Genomic_DNA"/>
</dbReference>
<feature type="binding site" evidence="7">
    <location>
        <position position="72"/>
    </location>
    <ligand>
        <name>tRNA</name>
        <dbReference type="ChEBI" id="CHEBI:17843"/>
    </ligand>
</feature>
<reference evidence="11" key="1">
    <citation type="submission" date="2017-09" db="EMBL/GenBank/DDBJ databases">
        <title>Depth-based differentiation of microbial function through sediment-hosted aquifers and enrichment of novel symbionts in the deep terrestrial subsurface.</title>
        <authorList>
            <person name="Probst A.J."/>
            <person name="Ladd B."/>
            <person name="Jarett J.K."/>
            <person name="Geller-Mcgrath D.E."/>
            <person name="Sieber C.M.K."/>
            <person name="Emerson J.B."/>
            <person name="Anantharaman K."/>
            <person name="Thomas B.C."/>
            <person name="Malmstrom R."/>
            <person name="Stieglmeier M."/>
            <person name="Klingl A."/>
            <person name="Woyke T."/>
            <person name="Ryan C.M."/>
            <person name="Banfield J.F."/>
        </authorList>
    </citation>
    <scope>NUCLEOTIDE SEQUENCE [LARGE SCALE GENOMIC DNA]</scope>
</reference>
<dbReference type="PROSITE" id="PS01195">
    <property type="entry name" value="PEPT_TRNA_HYDROL_1"/>
    <property type="match status" value="1"/>
</dbReference>
<sequence>MILIVGLGNPGKKFEKTRHNLGFRIIDEFQRKKRDVHHFSDFRFVKKFNSLISEGISDRKKVILAKPKTFMNNSGKAVKKLISNIQNLTSKLWVIHDDIDLPLGKIKIVKNRGAAGHKGVQSIIDELGTKNFVRFRIGIRPKNNKQRTKNNIENFVLERFSKNEERVLKGVIERTCKAIELAIKEGIEKAMQRFNC</sequence>
<accession>A0A2M7R856</accession>
<dbReference type="PANTHER" id="PTHR17224:SF1">
    <property type="entry name" value="PEPTIDYL-TRNA HYDROLASE"/>
    <property type="match status" value="1"/>
</dbReference>
<dbReference type="GO" id="GO:0072344">
    <property type="term" value="P:rescue of stalled ribosome"/>
    <property type="evidence" value="ECO:0007669"/>
    <property type="project" value="UniProtKB-UniRule"/>
</dbReference>
<gene>
    <name evidence="7" type="primary">pth</name>
    <name evidence="10" type="ORF">COY72_00625</name>
</gene>
<dbReference type="InterPro" id="IPR036416">
    <property type="entry name" value="Pept_tRNA_hydro_sf"/>
</dbReference>
<comment type="caution">
    <text evidence="10">The sequence shown here is derived from an EMBL/GenBank/DDBJ whole genome shotgun (WGS) entry which is preliminary data.</text>
</comment>
<evidence type="ECO:0000313" key="11">
    <source>
        <dbReference type="Proteomes" id="UP000230055"/>
    </source>
</evidence>